<dbReference type="InterPro" id="IPR001173">
    <property type="entry name" value="Glyco_trans_2-like"/>
</dbReference>
<organism evidence="3 4">
    <name type="scientific">Propioniferax innocua</name>
    <dbReference type="NCBI Taxonomy" id="1753"/>
    <lineage>
        <taxon>Bacteria</taxon>
        <taxon>Bacillati</taxon>
        <taxon>Actinomycetota</taxon>
        <taxon>Actinomycetes</taxon>
        <taxon>Propionibacteriales</taxon>
        <taxon>Propionibacteriaceae</taxon>
        <taxon>Propioniferax</taxon>
    </lineage>
</organism>
<feature type="domain" description="Glycosyltransferase 2-like" evidence="2">
    <location>
        <begin position="12"/>
        <end position="178"/>
    </location>
</feature>
<feature type="transmembrane region" description="Helical" evidence="1">
    <location>
        <begin position="248"/>
        <end position="266"/>
    </location>
</feature>
<dbReference type="EMBL" id="VFOR01000001">
    <property type="protein sequence ID" value="TQL63047.1"/>
    <property type="molecule type" value="Genomic_DNA"/>
</dbReference>
<dbReference type="SUPFAM" id="SSF53448">
    <property type="entry name" value="Nucleotide-diphospho-sugar transferases"/>
    <property type="match status" value="1"/>
</dbReference>
<keyword evidence="1" id="KW-0812">Transmembrane</keyword>
<dbReference type="Proteomes" id="UP000316196">
    <property type="component" value="Unassembled WGS sequence"/>
</dbReference>
<evidence type="ECO:0000313" key="3">
    <source>
        <dbReference type="EMBL" id="TQL63047.1"/>
    </source>
</evidence>
<feature type="transmembrane region" description="Helical" evidence="1">
    <location>
        <begin position="309"/>
        <end position="329"/>
    </location>
</feature>
<dbReference type="Gene3D" id="3.90.550.10">
    <property type="entry name" value="Spore Coat Polysaccharide Biosynthesis Protein SpsA, Chain A"/>
    <property type="match status" value="1"/>
</dbReference>
<proteinExistence type="predicted"/>
<keyword evidence="4" id="KW-1185">Reference proteome</keyword>
<gene>
    <name evidence="3" type="ORF">FB460_0847</name>
</gene>
<sequence length="346" mass="38049">MKPLTEEWPGVSYVMPVLNEAPYLRESVEAILKQDYPGEREIILAVAPSNDGTDELAAELAEDHPQVKVVPNPGRDIPRGLNLAICTSRHPVIIRVDAHSELMDDYTRIGIATLKRTGAANVGGLMRAHGKSPFQYAVAQAYNSPIALGGGQYHSGTVEGPCESAYLGIFRREVLMEVGLFDESIRRGEDWELNYRIRRAGYTVWFTPELTVTYWPRETPTQLARQFYSTGAWRGSLVRSGRRTPLRFFAPPALVASGVIAAGEVVADRFLPRRVRPYARIALSGPVAYAAFLAAVSQTAAARRSRPPQFLLTIAIMHISWGVGFWSGVLRGAGNTIDTSRLDAEG</sequence>
<dbReference type="PANTHER" id="PTHR43685">
    <property type="entry name" value="GLYCOSYLTRANSFERASE"/>
    <property type="match status" value="1"/>
</dbReference>
<evidence type="ECO:0000313" key="4">
    <source>
        <dbReference type="Proteomes" id="UP000316196"/>
    </source>
</evidence>
<dbReference type="AlphaFoldDB" id="A0A542ZRU0"/>
<keyword evidence="3" id="KW-0808">Transferase</keyword>
<accession>A0A542ZRU0</accession>
<dbReference type="InterPro" id="IPR029044">
    <property type="entry name" value="Nucleotide-diphossugar_trans"/>
</dbReference>
<protein>
    <submittedName>
        <fullName evidence="3">Glycosyl transferase family 2</fullName>
    </submittedName>
</protein>
<comment type="caution">
    <text evidence="3">The sequence shown here is derived from an EMBL/GenBank/DDBJ whole genome shotgun (WGS) entry which is preliminary data.</text>
</comment>
<dbReference type="CDD" id="cd02525">
    <property type="entry name" value="Succinoglycan_BP_ExoA"/>
    <property type="match status" value="1"/>
</dbReference>
<evidence type="ECO:0000259" key="2">
    <source>
        <dbReference type="Pfam" id="PF00535"/>
    </source>
</evidence>
<dbReference type="InterPro" id="IPR050834">
    <property type="entry name" value="Glycosyltransf_2"/>
</dbReference>
<keyword evidence="1" id="KW-0472">Membrane</keyword>
<name>A0A542ZRU0_9ACTN</name>
<reference evidence="3 4" key="1">
    <citation type="submission" date="2019-06" db="EMBL/GenBank/DDBJ databases">
        <title>Sequencing the genomes of 1000 actinobacteria strains.</title>
        <authorList>
            <person name="Klenk H.-P."/>
        </authorList>
    </citation>
    <scope>NUCLEOTIDE SEQUENCE [LARGE SCALE GENOMIC DNA]</scope>
    <source>
        <strain evidence="3 4">DSM 8251</strain>
    </source>
</reference>
<evidence type="ECO:0000256" key="1">
    <source>
        <dbReference type="SAM" id="Phobius"/>
    </source>
</evidence>
<dbReference type="Pfam" id="PF00535">
    <property type="entry name" value="Glycos_transf_2"/>
    <property type="match status" value="1"/>
</dbReference>
<dbReference type="OrthoDB" id="1757142at2"/>
<dbReference type="GO" id="GO:0016740">
    <property type="term" value="F:transferase activity"/>
    <property type="evidence" value="ECO:0007669"/>
    <property type="project" value="UniProtKB-KW"/>
</dbReference>
<dbReference type="RefSeq" id="WP_142092813.1">
    <property type="nucleotide sequence ID" value="NZ_BAAAMD010000001.1"/>
</dbReference>
<feature type="transmembrane region" description="Helical" evidence="1">
    <location>
        <begin position="278"/>
        <end position="297"/>
    </location>
</feature>
<keyword evidence="1" id="KW-1133">Transmembrane helix</keyword>
<dbReference type="PANTHER" id="PTHR43685:SF2">
    <property type="entry name" value="GLYCOSYLTRANSFERASE 2-LIKE DOMAIN-CONTAINING PROTEIN"/>
    <property type="match status" value="1"/>
</dbReference>